<evidence type="ECO:0000313" key="3">
    <source>
        <dbReference type="Proteomes" id="UP000828390"/>
    </source>
</evidence>
<keyword evidence="3" id="KW-1185">Reference proteome</keyword>
<gene>
    <name evidence="2" type="ORF">DPMN_142711</name>
</gene>
<sequence length="257" mass="28062">MSVGYLRSSVSREGLYIVAVPRSQNTPPPHKRTHAERARAPPPPPPPAPAYGPGPSAQPLKTLETSTLIHPLAARDNRSVKNQPWSPPKPHPESPSFFPTHLPNIQTIFHLPKCGYCALRPMRGYRKRPDSRGAPGSFKCPVYSTDTLHPRLTSLAEDILVHSVILLSCVISYGNVGSLYCGVVIYLMKEERAEESAHVSVSGYKSKDSIPMCFCNMPENPPMGLATNRMDAMPAGIAMLFFDADSGPDMTDLTDST</sequence>
<proteinExistence type="predicted"/>
<accession>A0A9D4GHS0</accession>
<comment type="caution">
    <text evidence="2">The sequence shown here is derived from an EMBL/GenBank/DDBJ whole genome shotgun (WGS) entry which is preliminary data.</text>
</comment>
<evidence type="ECO:0000313" key="2">
    <source>
        <dbReference type="EMBL" id="KAH3814217.1"/>
    </source>
</evidence>
<dbReference type="Proteomes" id="UP000828390">
    <property type="component" value="Unassembled WGS sequence"/>
</dbReference>
<dbReference type="EMBL" id="JAIWYP010000006">
    <property type="protein sequence ID" value="KAH3814217.1"/>
    <property type="molecule type" value="Genomic_DNA"/>
</dbReference>
<feature type="compositionally biased region" description="Pro residues" evidence="1">
    <location>
        <begin position="40"/>
        <end position="52"/>
    </location>
</feature>
<reference evidence="2" key="1">
    <citation type="journal article" date="2019" name="bioRxiv">
        <title>The Genome of the Zebra Mussel, Dreissena polymorpha: A Resource for Invasive Species Research.</title>
        <authorList>
            <person name="McCartney M.A."/>
            <person name="Auch B."/>
            <person name="Kono T."/>
            <person name="Mallez S."/>
            <person name="Zhang Y."/>
            <person name="Obille A."/>
            <person name="Becker A."/>
            <person name="Abrahante J.E."/>
            <person name="Garbe J."/>
            <person name="Badalamenti J.P."/>
            <person name="Herman A."/>
            <person name="Mangelson H."/>
            <person name="Liachko I."/>
            <person name="Sullivan S."/>
            <person name="Sone E.D."/>
            <person name="Koren S."/>
            <person name="Silverstein K.A.T."/>
            <person name="Beckman K.B."/>
            <person name="Gohl D.M."/>
        </authorList>
    </citation>
    <scope>NUCLEOTIDE SEQUENCE</scope>
    <source>
        <strain evidence="2">Duluth1</strain>
        <tissue evidence="2">Whole animal</tissue>
    </source>
</reference>
<feature type="region of interest" description="Disordered" evidence="1">
    <location>
        <begin position="17"/>
        <end position="97"/>
    </location>
</feature>
<protein>
    <submittedName>
        <fullName evidence="2">Uncharacterized protein</fullName>
    </submittedName>
</protein>
<organism evidence="2 3">
    <name type="scientific">Dreissena polymorpha</name>
    <name type="common">Zebra mussel</name>
    <name type="synonym">Mytilus polymorpha</name>
    <dbReference type="NCBI Taxonomy" id="45954"/>
    <lineage>
        <taxon>Eukaryota</taxon>
        <taxon>Metazoa</taxon>
        <taxon>Spiralia</taxon>
        <taxon>Lophotrochozoa</taxon>
        <taxon>Mollusca</taxon>
        <taxon>Bivalvia</taxon>
        <taxon>Autobranchia</taxon>
        <taxon>Heteroconchia</taxon>
        <taxon>Euheterodonta</taxon>
        <taxon>Imparidentia</taxon>
        <taxon>Neoheterodontei</taxon>
        <taxon>Myida</taxon>
        <taxon>Dreissenoidea</taxon>
        <taxon>Dreissenidae</taxon>
        <taxon>Dreissena</taxon>
    </lineage>
</organism>
<name>A0A9D4GHS0_DREPO</name>
<dbReference type="AlphaFoldDB" id="A0A9D4GHS0"/>
<evidence type="ECO:0000256" key="1">
    <source>
        <dbReference type="SAM" id="MobiDB-lite"/>
    </source>
</evidence>
<reference evidence="2" key="2">
    <citation type="submission" date="2020-11" db="EMBL/GenBank/DDBJ databases">
        <authorList>
            <person name="McCartney M.A."/>
            <person name="Auch B."/>
            <person name="Kono T."/>
            <person name="Mallez S."/>
            <person name="Becker A."/>
            <person name="Gohl D.M."/>
            <person name="Silverstein K.A.T."/>
            <person name="Koren S."/>
            <person name="Bechman K.B."/>
            <person name="Herman A."/>
            <person name="Abrahante J.E."/>
            <person name="Garbe J."/>
        </authorList>
    </citation>
    <scope>NUCLEOTIDE SEQUENCE</scope>
    <source>
        <strain evidence="2">Duluth1</strain>
        <tissue evidence="2">Whole animal</tissue>
    </source>
</reference>